<sequence length="415" mass="45561">MAIFKNPFSSSNKEPSASNEPERFVVMPIPDTHQPVPGTYEANGSAQQVPPATTQPVPTLIPAHDNPVVAPRSEDIDAVPEPPKTKDESTPLPPPTTSSFIAPTRSPKKTTSKSPITGNEPLSRDYSPASKAGSISSPSRDVPSARSRRRIVAPGESSDSEIEGSDARVTALRRNNSSKSAKSRRSSAPSARLAAVSAFSDTSDDDRLSRSRSLGQRRSRRASTVHTSRTNDSTLNGGTFANGAGMIGPNAELDEETRSVFRERSASVSRTLSQKQHKKLAKEEAKDGKRLSKIIQREAKDEKKALAIAMKELAELQKMQGSAIKEDEKAHHAHAKAMKAAHKEELQWLEAQRRHELMQTELRIKTEAYESSRQHAQRITELVQEKNREVELLRLQKGADNREREARIAVLKGKA</sequence>
<feature type="compositionally biased region" description="Basic and acidic residues" evidence="1">
    <location>
        <begin position="256"/>
        <end position="265"/>
    </location>
</feature>
<evidence type="ECO:0000313" key="3">
    <source>
        <dbReference type="Proteomes" id="UP000054196"/>
    </source>
</evidence>
<dbReference type="RefSeq" id="XP_007389002.1">
    <property type="nucleotide sequence ID" value="XM_007388940.1"/>
</dbReference>
<evidence type="ECO:0000313" key="2">
    <source>
        <dbReference type="EMBL" id="EIN03717.1"/>
    </source>
</evidence>
<dbReference type="HOGENOM" id="CLU_055168_1_0_1"/>
<gene>
    <name evidence="2" type="ORF">PUNSTDRAFT_128646</name>
</gene>
<feature type="region of interest" description="Disordered" evidence="1">
    <location>
        <begin position="1"/>
        <end position="290"/>
    </location>
</feature>
<dbReference type="EMBL" id="JH687559">
    <property type="protein sequence ID" value="EIN03717.1"/>
    <property type="molecule type" value="Genomic_DNA"/>
</dbReference>
<dbReference type="AlphaFoldDB" id="R7S1T5"/>
<proteinExistence type="predicted"/>
<dbReference type="eggNOG" id="ENOG502SDZR">
    <property type="taxonomic scope" value="Eukaryota"/>
</dbReference>
<dbReference type="OrthoDB" id="3267800at2759"/>
<organism evidence="2 3">
    <name type="scientific">Punctularia strigosozonata (strain HHB-11173)</name>
    <name type="common">White-rot fungus</name>
    <dbReference type="NCBI Taxonomy" id="741275"/>
    <lineage>
        <taxon>Eukaryota</taxon>
        <taxon>Fungi</taxon>
        <taxon>Dikarya</taxon>
        <taxon>Basidiomycota</taxon>
        <taxon>Agaricomycotina</taxon>
        <taxon>Agaricomycetes</taxon>
        <taxon>Corticiales</taxon>
        <taxon>Punctulariaceae</taxon>
        <taxon>Punctularia</taxon>
    </lineage>
</organism>
<feature type="compositionally biased region" description="Basic and acidic residues" evidence="1">
    <location>
        <begin position="281"/>
        <end position="290"/>
    </location>
</feature>
<protein>
    <recommendedName>
        <fullName evidence="4">DNA binding protein Ncp1</fullName>
    </recommendedName>
</protein>
<feature type="compositionally biased region" description="Polar residues" evidence="1">
    <location>
        <begin position="7"/>
        <end position="19"/>
    </location>
</feature>
<evidence type="ECO:0008006" key="4">
    <source>
        <dbReference type="Google" id="ProtNLM"/>
    </source>
</evidence>
<reference evidence="3" key="1">
    <citation type="journal article" date="2012" name="Science">
        <title>The Paleozoic origin of enzymatic lignin decomposition reconstructed from 31 fungal genomes.</title>
        <authorList>
            <person name="Floudas D."/>
            <person name="Binder M."/>
            <person name="Riley R."/>
            <person name="Barry K."/>
            <person name="Blanchette R.A."/>
            <person name="Henrissat B."/>
            <person name="Martinez A.T."/>
            <person name="Otillar R."/>
            <person name="Spatafora J.W."/>
            <person name="Yadav J.S."/>
            <person name="Aerts A."/>
            <person name="Benoit I."/>
            <person name="Boyd A."/>
            <person name="Carlson A."/>
            <person name="Copeland A."/>
            <person name="Coutinho P.M."/>
            <person name="de Vries R.P."/>
            <person name="Ferreira P."/>
            <person name="Findley K."/>
            <person name="Foster B."/>
            <person name="Gaskell J."/>
            <person name="Glotzer D."/>
            <person name="Gorecki P."/>
            <person name="Heitman J."/>
            <person name="Hesse C."/>
            <person name="Hori C."/>
            <person name="Igarashi K."/>
            <person name="Jurgens J.A."/>
            <person name="Kallen N."/>
            <person name="Kersten P."/>
            <person name="Kohler A."/>
            <person name="Kuees U."/>
            <person name="Kumar T.K.A."/>
            <person name="Kuo A."/>
            <person name="LaButti K."/>
            <person name="Larrondo L.F."/>
            <person name="Lindquist E."/>
            <person name="Ling A."/>
            <person name="Lombard V."/>
            <person name="Lucas S."/>
            <person name="Lundell T."/>
            <person name="Martin R."/>
            <person name="McLaughlin D.J."/>
            <person name="Morgenstern I."/>
            <person name="Morin E."/>
            <person name="Murat C."/>
            <person name="Nagy L.G."/>
            <person name="Nolan M."/>
            <person name="Ohm R.A."/>
            <person name="Patyshakuliyeva A."/>
            <person name="Rokas A."/>
            <person name="Ruiz-Duenas F.J."/>
            <person name="Sabat G."/>
            <person name="Salamov A."/>
            <person name="Samejima M."/>
            <person name="Schmutz J."/>
            <person name="Slot J.C."/>
            <person name="St John F."/>
            <person name="Stenlid J."/>
            <person name="Sun H."/>
            <person name="Sun S."/>
            <person name="Syed K."/>
            <person name="Tsang A."/>
            <person name="Wiebenga A."/>
            <person name="Young D."/>
            <person name="Pisabarro A."/>
            <person name="Eastwood D.C."/>
            <person name="Martin F."/>
            <person name="Cullen D."/>
            <person name="Grigoriev I.V."/>
            <person name="Hibbett D.S."/>
        </authorList>
    </citation>
    <scope>NUCLEOTIDE SEQUENCE [LARGE SCALE GENOMIC DNA]</scope>
    <source>
        <strain evidence="3">HHB-11173 SS5</strain>
    </source>
</reference>
<accession>R7S1T5</accession>
<dbReference type="GeneID" id="18878166"/>
<dbReference type="Proteomes" id="UP000054196">
    <property type="component" value="Unassembled WGS sequence"/>
</dbReference>
<feature type="compositionally biased region" description="Low complexity" evidence="1">
    <location>
        <begin position="46"/>
        <end position="58"/>
    </location>
</feature>
<dbReference type="OMA" id="RMIELKG"/>
<evidence type="ECO:0000256" key="1">
    <source>
        <dbReference type="SAM" id="MobiDB-lite"/>
    </source>
</evidence>
<feature type="compositionally biased region" description="Polar residues" evidence="1">
    <location>
        <begin position="224"/>
        <end position="239"/>
    </location>
</feature>
<keyword evidence="3" id="KW-1185">Reference proteome</keyword>
<dbReference type="KEGG" id="psq:PUNSTDRAFT_128646"/>
<feature type="compositionally biased region" description="Low complexity" evidence="1">
    <location>
        <begin position="172"/>
        <end position="201"/>
    </location>
</feature>
<name>R7S1T5_PUNST</name>